<dbReference type="Proteomes" id="UP000187735">
    <property type="component" value="Chromosome"/>
</dbReference>
<name>A0A1P8WR00_9PLAN</name>
<accession>A0A1P8WR00</accession>
<dbReference type="KEGG" id="fmr:Fuma_06127"/>
<protein>
    <submittedName>
        <fullName evidence="3">Archaeal TRASH domain protein</fullName>
    </submittedName>
</protein>
<keyword evidence="4" id="KW-1185">Reference proteome</keyword>
<keyword evidence="1" id="KW-0732">Signal</keyword>
<dbReference type="SMART" id="SM00746">
    <property type="entry name" value="TRASH"/>
    <property type="match status" value="4"/>
</dbReference>
<gene>
    <name evidence="3" type="ORF">Fuma_06127</name>
</gene>
<dbReference type="InterPro" id="IPR011017">
    <property type="entry name" value="TRASH_dom"/>
</dbReference>
<feature type="signal peptide" evidence="1">
    <location>
        <begin position="1"/>
        <end position="22"/>
    </location>
</feature>
<reference evidence="3 4" key="1">
    <citation type="journal article" date="2016" name="Front. Microbiol.">
        <title>Fuerstia marisgermanicae gen. nov., sp. nov., an Unusual Member of the Phylum Planctomycetes from the German Wadden Sea.</title>
        <authorList>
            <person name="Kohn T."/>
            <person name="Heuer A."/>
            <person name="Jogler M."/>
            <person name="Vollmers J."/>
            <person name="Boedeker C."/>
            <person name="Bunk B."/>
            <person name="Rast P."/>
            <person name="Borchert D."/>
            <person name="Glockner I."/>
            <person name="Freese H.M."/>
            <person name="Klenk H.P."/>
            <person name="Overmann J."/>
            <person name="Kaster A.K."/>
            <person name="Rohde M."/>
            <person name="Wiegand S."/>
            <person name="Jogler C."/>
        </authorList>
    </citation>
    <scope>NUCLEOTIDE SEQUENCE [LARGE SCALE GENOMIC DNA]</scope>
    <source>
        <strain evidence="3 4">NH11</strain>
    </source>
</reference>
<dbReference type="AlphaFoldDB" id="A0A1P8WR00"/>
<dbReference type="RefSeq" id="WP_077027481.1">
    <property type="nucleotide sequence ID" value="NZ_CP017641.1"/>
</dbReference>
<evidence type="ECO:0000259" key="2">
    <source>
        <dbReference type="SMART" id="SM00746"/>
    </source>
</evidence>
<dbReference type="EMBL" id="CP017641">
    <property type="protein sequence ID" value="APZ96458.1"/>
    <property type="molecule type" value="Genomic_DNA"/>
</dbReference>
<organism evidence="3 4">
    <name type="scientific">Fuerstiella marisgermanici</name>
    <dbReference type="NCBI Taxonomy" id="1891926"/>
    <lineage>
        <taxon>Bacteria</taxon>
        <taxon>Pseudomonadati</taxon>
        <taxon>Planctomycetota</taxon>
        <taxon>Planctomycetia</taxon>
        <taxon>Planctomycetales</taxon>
        <taxon>Planctomycetaceae</taxon>
        <taxon>Fuerstiella</taxon>
    </lineage>
</organism>
<feature type="domain" description="TRASH" evidence="2">
    <location>
        <begin position="223"/>
        <end position="259"/>
    </location>
</feature>
<feature type="domain" description="TRASH" evidence="2">
    <location>
        <begin position="169"/>
        <end position="207"/>
    </location>
</feature>
<feature type="domain" description="TRASH" evidence="2">
    <location>
        <begin position="47"/>
        <end position="85"/>
    </location>
</feature>
<sequence precursor="true">MKRQTSLLLMLACIAFLPGVHAEDSLPDSTKALSQHDQLKIAAQKICPVMGKPLGSMGSPIKVRIGDQELFLCCEACRTKQVDRQHWATIHANFRKAQGKCPVMGKPLPVNAKYTIANGQLFYTCCPPCVDKIKADPKTYLTKLDDLYATNLAEPQTHDEIKIAVQKICPVMGKPLGSMGEPVKVKIGDEELFLCCEACRTKQVDTTHWATIHKNFRKAQATCPIMGKPIPANAKWTFVNGDIVYVCCPPCIAKINAKPSLYSERLTELYGKHLRMVAGNARRESAF</sequence>
<dbReference type="OrthoDB" id="9806939at2"/>
<dbReference type="STRING" id="1891926.Fuma_06127"/>
<evidence type="ECO:0000313" key="4">
    <source>
        <dbReference type="Proteomes" id="UP000187735"/>
    </source>
</evidence>
<feature type="chain" id="PRO_5010340730" evidence="1">
    <location>
        <begin position="23"/>
        <end position="287"/>
    </location>
</feature>
<evidence type="ECO:0000256" key="1">
    <source>
        <dbReference type="SAM" id="SignalP"/>
    </source>
</evidence>
<evidence type="ECO:0000313" key="3">
    <source>
        <dbReference type="EMBL" id="APZ96458.1"/>
    </source>
</evidence>
<feature type="domain" description="TRASH" evidence="2">
    <location>
        <begin position="101"/>
        <end position="137"/>
    </location>
</feature>
<proteinExistence type="predicted"/>